<evidence type="ECO:0000256" key="17">
    <source>
        <dbReference type="SAM" id="SignalP"/>
    </source>
</evidence>
<evidence type="ECO:0000256" key="12">
    <source>
        <dbReference type="ARBA" id="ARBA00023326"/>
    </source>
</evidence>
<reference evidence="18" key="1">
    <citation type="submission" date="2022-10" db="EMBL/GenBank/DDBJ databases">
        <title>Tapping the CABI collections for fungal endophytes: first genome assemblies for Collariella, Neodidymelliopsis, Ascochyta clinopodiicola, Didymella pomorum, Didymosphaeria variabile, Neocosmospora piperis and Neocucurbitaria cava.</title>
        <authorList>
            <person name="Hill R."/>
        </authorList>
    </citation>
    <scope>NUCLEOTIDE SEQUENCE</scope>
    <source>
        <strain evidence="18">IMI 355082</strain>
    </source>
</reference>
<evidence type="ECO:0000256" key="3">
    <source>
        <dbReference type="ARBA" id="ARBA00004834"/>
    </source>
</evidence>
<organism evidence="18 19">
    <name type="scientific">Gnomoniopsis smithogilvyi</name>
    <dbReference type="NCBI Taxonomy" id="1191159"/>
    <lineage>
        <taxon>Eukaryota</taxon>
        <taxon>Fungi</taxon>
        <taxon>Dikarya</taxon>
        <taxon>Ascomycota</taxon>
        <taxon>Pezizomycotina</taxon>
        <taxon>Sordariomycetes</taxon>
        <taxon>Sordariomycetidae</taxon>
        <taxon>Diaporthales</taxon>
        <taxon>Gnomoniaceae</taxon>
        <taxon>Gnomoniopsis</taxon>
    </lineage>
</organism>
<evidence type="ECO:0000256" key="6">
    <source>
        <dbReference type="ARBA" id="ARBA00022525"/>
    </source>
</evidence>
<dbReference type="SUPFAM" id="SSF75005">
    <property type="entry name" value="Arabinanase/levansucrase/invertase"/>
    <property type="match status" value="1"/>
</dbReference>
<evidence type="ECO:0000256" key="14">
    <source>
        <dbReference type="PIRNR" id="PIRNR026534"/>
    </source>
</evidence>
<dbReference type="EC" id="3.2.1.99" evidence="5 14"/>
<dbReference type="AlphaFoldDB" id="A0A9W8YRT9"/>
<dbReference type="Proteomes" id="UP001140453">
    <property type="component" value="Unassembled WGS sequence"/>
</dbReference>
<protein>
    <recommendedName>
        <fullName evidence="5 14">Arabinan endo-1,5-alpha-L-arabinosidase</fullName>
        <ecNumber evidence="5 14">3.2.1.99</ecNumber>
    </recommendedName>
</protein>
<dbReference type="InterPro" id="IPR016840">
    <property type="entry name" value="Glyco_hydro_43_endo_a_Ara-ase"/>
</dbReference>
<feature type="active site" description="Proton donor" evidence="15">
    <location>
        <position position="203"/>
    </location>
</feature>
<dbReference type="PIRSF" id="PIRSF026534">
    <property type="entry name" value="Endo_alpha-L-arabinosidase"/>
    <property type="match status" value="1"/>
</dbReference>
<keyword evidence="8 14" id="KW-0378">Hydrolase</keyword>
<evidence type="ECO:0000256" key="1">
    <source>
        <dbReference type="ARBA" id="ARBA00000375"/>
    </source>
</evidence>
<evidence type="ECO:0000256" key="10">
    <source>
        <dbReference type="ARBA" id="ARBA00023277"/>
    </source>
</evidence>
<comment type="similarity">
    <text evidence="4 14">Belongs to the glycosyl hydrolase 43 family.</text>
</comment>
<evidence type="ECO:0000256" key="15">
    <source>
        <dbReference type="PIRSR" id="PIRSR606710-1"/>
    </source>
</evidence>
<evidence type="ECO:0000256" key="16">
    <source>
        <dbReference type="PIRSR" id="PIRSR606710-2"/>
    </source>
</evidence>
<sequence length="324" mass="35533">MRSFHLVVLALLGLLARIHGYSNPEPCTGECYAHDPGFIRRSDGVYFRFNTDTYIDIMKSTGSISGPWEIVGNVLPNGSIVDLAADEGLWAPDVIYANGQYILYYSVSTLGSQDSVIGYATSTTMEAGSWTDHGSTGVVSSSSTPYNAIDPAMIDVDGSYFLSFGSYWDNIFIVPFNSNAETVADLADATNVIYQPAGSHEVEASYPYYYDGYYYEFWSEGQANDYDTSLPAAGGEYKVRACRSSSLEGPYTDENGTSCLDGGGNYVLESHGEVYGPGAQGIYDDPTYGVIMYYRYVNTTIGYAVADYQWGWNVIDWVDGWPTI</sequence>
<dbReference type="InterPro" id="IPR023296">
    <property type="entry name" value="Glyco_hydro_beta-prop_sf"/>
</dbReference>
<keyword evidence="7" id="KW-0858">Xylan degradation</keyword>
<keyword evidence="17" id="KW-0732">Signal</keyword>
<comment type="caution">
    <text evidence="18">The sequence shown here is derived from an EMBL/GenBank/DDBJ whole genome shotgun (WGS) entry which is preliminary data.</text>
</comment>
<dbReference type="CDD" id="cd18831">
    <property type="entry name" value="GH43_AnAbnA-like"/>
    <property type="match status" value="1"/>
</dbReference>
<evidence type="ECO:0000256" key="4">
    <source>
        <dbReference type="ARBA" id="ARBA00009865"/>
    </source>
</evidence>
<keyword evidence="19" id="KW-1185">Reference proteome</keyword>
<evidence type="ECO:0000256" key="2">
    <source>
        <dbReference type="ARBA" id="ARBA00004613"/>
    </source>
</evidence>
<evidence type="ECO:0000313" key="19">
    <source>
        <dbReference type="Proteomes" id="UP001140453"/>
    </source>
</evidence>
<evidence type="ECO:0000256" key="13">
    <source>
        <dbReference type="ARBA" id="ARBA00025221"/>
    </source>
</evidence>
<feature type="active site" description="Proton acceptor" evidence="15">
    <location>
        <position position="35"/>
    </location>
</feature>
<feature type="site" description="Important for catalytic activity, responsible for pKa modulation of the active site Glu and correct orientation of both the proton donor and substrate" evidence="16">
    <location>
        <position position="150"/>
    </location>
</feature>
<dbReference type="PANTHER" id="PTHR43301:SF7">
    <property type="entry name" value="ARABINAN ENDO-1,5-ALPHA-L-ARABINOSIDASE C"/>
    <property type="match status" value="1"/>
</dbReference>
<evidence type="ECO:0000256" key="11">
    <source>
        <dbReference type="ARBA" id="ARBA00023295"/>
    </source>
</evidence>
<dbReference type="GO" id="GO:0045493">
    <property type="term" value="P:xylan catabolic process"/>
    <property type="evidence" value="ECO:0007669"/>
    <property type="project" value="UniProtKB-KW"/>
</dbReference>
<comment type="catalytic activity">
    <reaction evidence="1 14">
        <text>Endohydrolysis of (1-&gt;5)-alpha-arabinofuranosidic linkages in (1-&gt;5)-arabinans.</text>
        <dbReference type="EC" id="3.2.1.99"/>
    </reaction>
</comment>
<dbReference type="GO" id="GO:0046558">
    <property type="term" value="F:arabinan endo-1,5-alpha-L-arabinosidase activity"/>
    <property type="evidence" value="ECO:0007669"/>
    <property type="project" value="UniProtKB-EC"/>
</dbReference>
<dbReference type="OrthoDB" id="195678at2759"/>
<evidence type="ECO:0000256" key="5">
    <source>
        <dbReference type="ARBA" id="ARBA00012586"/>
    </source>
</evidence>
<feature type="signal peptide" evidence="17">
    <location>
        <begin position="1"/>
        <end position="20"/>
    </location>
</feature>
<gene>
    <name evidence="18" type="ORF">N0V93_007549</name>
</gene>
<evidence type="ECO:0000256" key="7">
    <source>
        <dbReference type="ARBA" id="ARBA00022651"/>
    </source>
</evidence>
<dbReference type="InterPro" id="IPR006710">
    <property type="entry name" value="Glyco_hydro_43"/>
</dbReference>
<dbReference type="Gene3D" id="2.115.10.20">
    <property type="entry name" value="Glycosyl hydrolase domain, family 43"/>
    <property type="match status" value="1"/>
</dbReference>
<dbReference type="EMBL" id="JAPEVB010000004">
    <property type="protein sequence ID" value="KAJ4390076.1"/>
    <property type="molecule type" value="Genomic_DNA"/>
</dbReference>
<keyword evidence="12" id="KW-0624">Polysaccharide degradation</keyword>
<name>A0A9W8YRT9_9PEZI</name>
<keyword evidence="10" id="KW-0119">Carbohydrate metabolism</keyword>
<keyword evidence="11 14" id="KW-0326">Glycosidase</keyword>
<keyword evidence="6" id="KW-0964">Secreted</keyword>
<dbReference type="PANTHER" id="PTHR43301">
    <property type="entry name" value="ARABINAN ENDO-1,5-ALPHA-L-ARABINOSIDASE"/>
    <property type="match status" value="1"/>
</dbReference>
<proteinExistence type="inferred from homology"/>
<keyword evidence="9" id="KW-0325">Glycoprotein</keyword>
<comment type="function">
    <text evidence="13">Endo-1,5-alpha-L-arabinanase involved in degradation of pectin. Its preferred substrate is linear 1,5-alpha-L-arabinan.</text>
</comment>
<evidence type="ECO:0000256" key="8">
    <source>
        <dbReference type="ARBA" id="ARBA00022801"/>
    </source>
</evidence>
<dbReference type="Pfam" id="PF04616">
    <property type="entry name" value="Glyco_hydro_43"/>
    <property type="match status" value="1"/>
</dbReference>
<dbReference type="InterPro" id="IPR050727">
    <property type="entry name" value="GH43_arabinanases"/>
</dbReference>
<dbReference type="GO" id="GO:0005576">
    <property type="term" value="C:extracellular region"/>
    <property type="evidence" value="ECO:0007669"/>
    <property type="project" value="UniProtKB-SubCell"/>
</dbReference>
<evidence type="ECO:0000313" key="18">
    <source>
        <dbReference type="EMBL" id="KAJ4390076.1"/>
    </source>
</evidence>
<feature type="chain" id="PRO_5040730472" description="Arabinan endo-1,5-alpha-L-arabinosidase" evidence="17">
    <location>
        <begin position="21"/>
        <end position="324"/>
    </location>
</feature>
<comment type="subcellular location">
    <subcellularLocation>
        <location evidence="2">Secreted</location>
    </subcellularLocation>
</comment>
<evidence type="ECO:0000256" key="9">
    <source>
        <dbReference type="ARBA" id="ARBA00023180"/>
    </source>
</evidence>
<accession>A0A9W8YRT9</accession>
<comment type="pathway">
    <text evidence="3 14">Glycan metabolism; L-arabinan degradation.</text>
</comment>